<reference evidence="3 4" key="1">
    <citation type="submission" date="2018-12" db="EMBL/GenBank/DDBJ databases">
        <authorList>
            <person name="Yu L."/>
        </authorList>
    </citation>
    <scope>NUCLEOTIDE SEQUENCE [LARGE SCALE GENOMIC DNA]</scope>
    <source>
        <strain evidence="3 4">S5H2222</strain>
    </source>
</reference>
<dbReference type="CDD" id="cd05233">
    <property type="entry name" value="SDR_c"/>
    <property type="match status" value="1"/>
</dbReference>
<dbReference type="NCBIfam" id="NF005559">
    <property type="entry name" value="PRK07231.1"/>
    <property type="match status" value="1"/>
</dbReference>
<dbReference type="OrthoDB" id="306388at2"/>
<dbReference type="InterPro" id="IPR036291">
    <property type="entry name" value="NAD(P)-bd_dom_sf"/>
</dbReference>
<accession>A0A3S0HKM0</accession>
<dbReference type="FunFam" id="3.40.50.720:FF:000084">
    <property type="entry name" value="Short-chain dehydrogenase reductase"/>
    <property type="match status" value="1"/>
</dbReference>
<name>A0A3S0HKM0_9BACI</name>
<dbReference type="Pfam" id="PF13561">
    <property type="entry name" value="adh_short_C2"/>
    <property type="match status" value="1"/>
</dbReference>
<dbReference type="InterPro" id="IPR020904">
    <property type="entry name" value="Sc_DH/Rdtase_CS"/>
</dbReference>
<dbReference type="AlphaFoldDB" id="A0A3S0HKM0"/>
<dbReference type="PANTHER" id="PTHR24321">
    <property type="entry name" value="DEHYDROGENASES, SHORT CHAIN"/>
    <property type="match status" value="1"/>
</dbReference>
<gene>
    <name evidence="3" type="ORF">EKG35_04555</name>
</gene>
<dbReference type="PRINTS" id="PR00080">
    <property type="entry name" value="SDRFAMILY"/>
</dbReference>
<sequence length="257" mass="27674">MSRFDNKVIIITGASGGIGSATAKKLYSEGASLVLVDLKQEGLDKLIAENQFSRERILSLTGDVSKKEDVRAYVQATVDRFGKIDGFFNNAGVEGPSKPFEEYTKEDFDFVFGINVYGVLYGMQEVYKVMKKQGYGSVVNTSSLAGLMGSPGTTVYNTSKHAVLGLTRCAALEAAEIGVRFNSVHPGVIATGMMTRIEENVAPGNAEQMHEAYTASVPMKRFGQPEEVANVAAFLLSDESSYVTGSIYTVDGGMINQ</sequence>
<evidence type="ECO:0000313" key="4">
    <source>
        <dbReference type="Proteomes" id="UP000276349"/>
    </source>
</evidence>
<comment type="caution">
    <text evidence="3">The sequence shown here is derived from an EMBL/GenBank/DDBJ whole genome shotgun (WGS) entry which is preliminary data.</text>
</comment>
<dbReference type="PANTHER" id="PTHR24321:SF8">
    <property type="entry name" value="ESTRADIOL 17-BETA-DEHYDROGENASE 8-RELATED"/>
    <property type="match status" value="1"/>
</dbReference>
<evidence type="ECO:0000313" key="3">
    <source>
        <dbReference type="EMBL" id="RTQ94923.1"/>
    </source>
</evidence>
<proteinExistence type="inferred from homology"/>
<keyword evidence="4" id="KW-1185">Reference proteome</keyword>
<evidence type="ECO:0000256" key="1">
    <source>
        <dbReference type="ARBA" id="ARBA00006484"/>
    </source>
</evidence>
<evidence type="ECO:0000256" key="2">
    <source>
        <dbReference type="ARBA" id="ARBA00023002"/>
    </source>
</evidence>
<dbReference type="GO" id="GO:0008206">
    <property type="term" value="P:bile acid metabolic process"/>
    <property type="evidence" value="ECO:0007669"/>
    <property type="project" value="UniProtKB-ARBA"/>
</dbReference>
<dbReference type="InterPro" id="IPR002347">
    <property type="entry name" value="SDR_fam"/>
</dbReference>
<dbReference type="RefSeq" id="WP_126293191.1">
    <property type="nucleotide sequence ID" value="NZ_CP155468.1"/>
</dbReference>
<dbReference type="Proteomes" id="UP000276349">
    <property type="component" value="Unassembled WGS sequence"/>
</dbReference>
<dbReference type="GO" id="GO:0016491">
    <property type="term" value="F:oxidoreductase activity"/>
    <property type="evidence" value="ECO:0007669"/>
    <property type="project" value="UniProtKB-KW"/>
</dbReference>
<dbReference type="PRINTS" id="PR00081">
    <property type="entry name" value="GDHRDH"/>
</dbReference>
<comment type="similarity">
    <text evidence="1">Belongs to the short-chain dehydrogenases/reductases (SDR) family.</text>
</comment>
<dbReference type="SUPFAM" id="SSF51735">
    <property type="entry name" value="NAD(P)-binding Rossmann-fold domains"/>
    <property type="match status" value="1"/>
</dbReference>
<protein>
    <submittedName>
        <fullName evidence="3">SDR family oxidoreductase</fullName>
    </submittedName>
</protein>
<keyword evidence="2" id="KW-0560">Oxidoreductase</keyword>
<dbReference type="PROSITE" id="PS00061">
    <property type="entry name" value="ADH_SHORT"/>
    <property type="match status" value="1"/>
</dbReference>
<organism evidence="3 4">
    <name type="scientific">Lysinibacillus telephonicus</name>
    <dbReference type="NCBI Taxonomy" id="1714840"/>
    <lineage>
        <taxon>Bacteria</taxon>
        <taxon>Bacillati</taxon>
        <taxon>Bacillota</taxon>
        <taxon>Bacilli</taxon>
        <taxon>Bacillales</taxon>
        <taxon>Bacillaceae</taxon>
        <taxon>Lysinibacillus</taxon>
    </lineage>
</organism>
<dbReference type="Gene3D" id="3.40.50.720">
    <property type="entry name" value="NAD(P)-binding Rossmann-like Domain"/>
    <property type="match status" value="1"/>
</dbReference>
<dbReference type="EMBL" id="RXNR01000009">
    <property type="protein sequence ID" value="RTQ94923.1"/>
    <property type="molecule type" value="Genomic_DNA"/>
</dbReference>